<dbReference type="Proteomes" id="UP000606786">
    <property type="component" value="Unassembled WGS sequence"/>
</dbReference>
<feature type="compositionally biased region" description="Polar residues" evidence="1">
    <location>
        <begin position="114"/>
        <end position="128"/>
    </location>
</feature>
<protein>
    <submittedName>
        <fullName evidence="2">(Mediterranean fruit fly) hypothetical protein</fullName>
    </submittedName>
</protein>
<evidence type="ECO:0000256" key="1">
    <source>
        <dbReference type="SAM" id="MobiDB-lite"/>
    </source>
</evidence>
<evidence type="ECO:0000313" key="3">
    <source>
        <dbReference type="Proteomes" id="UP000606786"/>
    </source>
</evidence>
<name>A0A811URU3_CERCA</name>
<gene>
    <name evidence="2" type="ORF">CCAP1982_LOCUS9510</name>
</gene>
<feature type="compositionally biased region" description="Polar residues" evidence="1">
    <location>
        <begin position="75"/>
        <end position="85"/>
    </location>
</feature>
<keyword evidence="3" id="KW-1185">Reference proteome</keyword>
<evidence type="ECO:0000313" key="2">
    <source>
        <dbReference type="EMBL" id="CAD7001038.1"/>
    </source>
</evidence>
<feature type="compositionally biased region" description="Polar residues" evidence="1">
    <location>
        <begin position="93"/>
        <end position="106"/>
    </location>
</feature>
<accession>A0A811URU3</accession>
<feature type="region of interest" description="Disordered" evidence="1">
    <location>
        <begin position="1"/>
        <end position="128"/>
    </location>
</feature>
<reference evidence="2" key="1">
    <citation type="submission" date="2020-11" db="EMBL/GenBank/DDBJ databases">
        <authorList>
            <person name="Whitehead M."/>
        </authorList>
    </citation>
    <scope>NUCLEOTIDE SEQUENCE</scope>
    <source>
        <strain evidence="2">EGII</strain>
    </source>
</reference>
<comment type="caution">
    <text evidence="2">The sequence shown here is derived from an EMBL/GenBank/DDBJ whole genome shotgun (WGS) entry which is preliminary data.</text>
</comment>
<dbReference type="EMBL" id="CAJHJT010000023">
    <property type="protein sequence ID" value="CAD7001038.1"/>
    <property type="molecule type" value="Genomic_DNA"/>
</dbReference>
<dbReference type="AlphaFoldDB" id="A0A811URU3"/>
<sequence length="128" mass="13931">MKSGGAGFKEATDKAQPHQTARSAGSRAIRQRRPYGHKVSYGKASVRNRLRLDFKNRAPANKPRDKAQVLLSGSAIKQQGPNQRPNRAARPKTTAQQSSKAQTNGPTAARPKPTAQQKQQGQHQPTIS</sequence>
<organism evidence="2 3">
    <name type="scientific">Ceratitis capitata</name>
    <name type="common">Mediterranean fruit fly</name>
    <name type="synonym">Tephritis capitata</name>
    <dbReference type="NCBI Taxonomy" id="7213"/>
    <lineage>
        <taxon>Eukaryota</taxon>
        <taxon>Metazoa</taxon>
        <taxon>Ecdysozoa</taxon>
        <taxon>Arthropoda</taxon>
        <taxon>Hexapoda</taxon>
        <taxon>Insecta</taxon>
        <taxon>Pterygota</taxon>
        <taxon>Neoptera</taxon>
        <taxon>Endopterygota</taxon>
        <taxon>Diptera</taxon>
        <taxon>Brachycera</taxon>
        <taxon>Muscomorpha</taxon>
        <taxon>Tephritoidea</taxon>
        <taxon>Tephritidae</taxon>
        <taxon>Ceratitis</taxon>
        <taxon>Ceratitis</taxon>
    </lineage>
</organism>
<feature type="compositionally biased region" description="Basic and acidic residues" evidence="1">
    <location>
        <begin position="50"/>
        <end position="67"/>
    </location>
</feature>
<proteinExistence type="predicted"/>